<organism evidence="2 3">
    <name type="scientific">Citrobacter youngae ATCC 29220</name>
    <dbReference type="NCBI Taxonomy" id="500640"/>
    <lineage>
        <taxon>Bacteria</taxon>
        <taxon>Pseudomonadati</taxon>
        <taxon>Pseudomonadota</taxon>
        <taxon>Gammaproteobacteria</taxon>
        <taxon>Enterobacterales</taxon>
        <taxon>Enterobacteriaceae</taxon>
        <taxon>Citrobacter</taxon>
        <taxon>Citrobacter freundii complex</taxon>
    </lineage>
</organism>
<evidence type="ECO:0000313" key="2">
    <source>
        <dbReference type="EMBL" id="EFE09366.1"/>
    </source>
</evidence>
<dbReference type="EMBL" id="ABWL02000006">
    <property type="protein sequence ID" value="EFE09366.1"/>
    <property type="molecule type" value="Genomic_DNA"/>
</dbReference>
<feature type="domain" description="SMEK" evidence="1">
    <location>
        <begin position="10"/>
        <end position="150"/>
    </location>
</feature>
<protein>
    <recommendedName>
        <fullName evidence="1">SMEK domain-containing protein</fullName>
    </recommendedName>
</protein>
<evidence type="ECO:0000313" key="3">
    <source>
        <dbReference type="Proteomes" id="UP000003880"/>
    </source>
</evidence>
<dbReference type="NCBIfam" id="NF033859">
    <property type="entry name" value="SMEK_N"/>
    <property type="match status" value="1"/>
</dbReference>
<proteinExistence type="predicted"/>
<dbReference type="InterPro" id="IPR047740">
    <property type="entry name" value="SMEK_dom"/>
</dbReference>
<sequence length="473" mass="55239">MEIINVENELRDVISRIQSQVKLSTKQNRYDINLALEDAFIPVLKEVFQLPHLFNLNSQQKNFPGIDLGDQYDRVAFQITSSTGLEKVKKTLSQFIEKRFYESFDELYILTLVEKQSSYSQESIDKITGSQFSFNTRSHVIDLGDLLSRITSMRITAQKRVLHEFRLILGEVDSFLQFTEAEEREPQILTTNISCLKLPENLYVADVNVDFDDVLKRARTDLGFTRKKYSRPLLMKFALLFAGFENPAWVYYEGRLFSFINMANEPGLLSVIDEGTLETLNTADLSESDYVENHNILRMLITNTLIRQLDIVSLSFSQEERSFYFQPLNEGDKIRQEIWVGKQKATRTVYECKENSREAGKILYHKHLSFRLSFVYMNANWYGLIIPDWLFTYNLYKKSHKFHERELKKQKKLERASSVRNLTRFIAYFLTNNTADSGIHFSALEQLECFYPDIVEGSNDLTKENNDESDDIK</sequence>
<name>D4BB05_9ENTR</name>
<dbReference type="HOGENOM" id="CLU_044704_0_0_6"/>
<dbReference type="RefSeq" id="WP_006685036.1">
    <property type="nucleotide sequence ID" value="NZ_GG730299.1"/>
</dbReference>
<dbReference type="Pfam" id="PF21941">
    <property type="entry name" value="SMEK_N"/>
    <property type="match status" value="1"/>
</dbReference>
<reference evidence="2 3" key="1">
    <citation type="submission" date="2010-02" db="EMBL/GenBank/DDBJ databases">
        <authorList>
            <person name="Weinstock G."/>
            <person name="Sodergren E."/>
            <person name="Clifton S."/>
            <person name="Fulton L."/>
            <person name="Fulton B."/>
            <person name="Courtney L."/>
            <person name="Fronick C."/>
            <person name="Harrison M."/>
            <person name="Strong C."/>
            <person name="Farmer C."/>
            <person name="Delahaunty K."/>
            <person name="Markovic C."/>
            <person name="Hall O."/>
            <person name="Minx P."/>
            <person name="Tomlinson C."/>
            <person name="Mitreva M."/>
            <person name="Nelson J."/>
            <person name="Hou S."/>
            <person name="Wollam A."/>
            <person name="Pepin K.H."/>
            <person name="Johnson M."/>
            <person name="Bhonagiri V."/>
            <person name="Zhang X."/>
            <person name="Suruliraj S."/>
            <person name="Warren W."/>
            <person name="Chinwalla A."/>
            <person name="Mardis E.R."/>
            <person name="Wilson R.K."/>
        </authorList>
    </citation>
    <scope>NUCLEOTIDE SEQUENCE [LARGE SCALE GENOMIC DNA]</scope>
    <source>
        <strain evidence="2 3">ATCC 29220</strain>
    </source>
</reference>
<comment type="caution">
    <text evidence="2">The sequence shown here is derived from an EMBL/GenBank/DDBJ whole genome shotgun (WGS) entry which is preliminary data.</text>
</comment>
<dbReference type="AlphaFoldDB" id="D4BB05"/>
<dbReference type="eggNOG" id="COG3903">
    <property type="taxonomic scope" value="Bacteria"/>
</dbReference>
<gene>
    <name evidence="2" type="ORF">CIT292_07652</name>
</gene>
<evidence type="ECO:0000259" key="1">
    <source>
        <dbReference type="Pfam" id="PF21941"/>
    </source>
</evidence>
<accession>D4BB05</accession>
<dbReference type="Proteomes" id="UP000003880">
    <property type="component" value="Unassembled WGS sequence"/>
</dbReference>